<dbReference type="Proteomes" id="UP001201549">
    <property type="component" value="Unassembled WGS sequence"/>
</dbReference>
<dbReference type="SMART" id="SM00448">
    <property type="entry name" value="REC"/>
    <property type="match status" value="2"/>
</dbReference>
<dbReference type="InterPro" id="IPR000014">
    <property type="entry name" value="PAS"/>
</dbReference>
<dbReference type="CDD" id="cd16922">
    <property type="entry name" value="HATPase_EvgS-ArcB-TorS-like"/>
    <property type="match status" value="1"/>
</dbReference>
<comment type="caution">
    <text evidence="11">The sequence shown here is derived from an EMBL/GenBank/DDBJ whole genome shotgun (WGS) entry which is preliminary data.</text>
</comment>
<dbReference type="CDD" id="cd00130">
    <property type="entry name" value="PAS"/>
    <property type="match status" value="2"/>
</dbReference>
<evidence type="ECO:0000256" key="5">
    <source>
        <dbReference type="PROSITE-ProRule" id="PRU00169"/>
    </source>
</evidence>
<feature type="domain" description="PAS" evidence="9">
    <location>
        <begin position="456"/>
        <end position="526"/>
    </location>
</feature>
<dbReference type="Gene3D" id="3.40.50.2300">
    <property type="match status" value="2"/>
</dbReference>
<evidence type="ECO:0000256" key="1">
    <source>
        <dbReference type="ARBA" id="ARBA00000085"/>
    </source>
</evidence>
<dbReference type="Pfam" id="PF08448">
    <property type="entry name" value="PAS_4"/>
    <property type="match status" value="1"/>
</dbReference>
<dbReference type="SMART" id="SM00387">
    <property type="entry name" value="HATPase_c"/>
    <property type="match status" value="1"/>
</dbReference>
<keyword evidence="6" id="KW-1133">Transmembrane helix</keyword>
<evidence type="ECO:0000259" key="7">
    <source>
        <dbReference type="PROSITE" id="PS50109"/>
    </source>
</evidence>
<feature type="transmembrane region" description="Helical" evidence="6">
    <location>
        <begin position="354"/>
        <end position="372"/>
    </location>
</feature>
<dbReference type="NCBIfam" id="TIGR00229">
    <property type="entry name" value="sensory_box"/>
    <property type="match status" value="2"/>
</dbReference>
<dbReference type="SUPFAM" id="SSF55874">
    <property type="entry name" value="ATPase domain of HSP90 chaperone/DNA topoisomerase II/histidine kinase"/>
    <property type="match status" value="1"/>
</dbReference>
<dbReference type="InterPro" id="IPR036890">
    <property type="entry name" value="HATPase_C_sf"/>
</dbReference>
<feature type="transmembrane region" description="Helical" evidence="6">
    <location>
        <begin position="21"/>
        <end position="41"/>
    </location>
</feature>
<sequence length="1230" mass="140490">MKPTEPDLQLKSPIQKNYNRAVFYTYIGVIVLALLTAWLFFERQKTEQMVQREEQVDRHVMQIDLLLESSIRAVKSLRNIAVDHLRLAEDVRKNQLPQYQKFNEQGQYFTLEPTYANNGQPFTNMGRITGVGSLDGRSEKFYQELEMLFELSLSFPVAKEAAPKASAIYYISKRRMMSYFPWPADEMRFRDDMLTRKQFQLATPEMNPQRSVFWSEAYVDSTGKGLLTTLGVPIYLDDDFIGSINLDMTLASLAKQIRLYFKMPGTVILLDQGNNILSHSDFDTSNINRVYHISQRLPPELHSLPESELFDAHEGMVRNGYYIHSVALHNAPWRLLYLQNVDDMFSDSLEKLKATFFLVVLALSILVTIVHWQTRRSFVSPASRLLSHLEECSRAPKGPPSRINRDWLPWFKLVSRIFEENEQYTKHLAEQNKRLDKLVARRTERLRETTEKREQEFALLRSLLDTIPEAIVFKDKNGKYLGCNRSAERVLGYSESDMIGKTDAELTPPELSKRIQEEDERILRDKTPLRYQEKVELAGKPILLDTLKLPFYNRRGELQGLIVVWRDITREYESAEQLRLSEERYHLAMDAVEDGLWDWYLDSEQIICNASFYTMLGYQPNEFPLLLPTMGELTHPDDRERTDEYRQRYLTNPTDAYEIEFRMLGKDGKYHWLLSRGRVVEFTDDNQPKRMLGTHKEITRQKSNEVALLEAKRDAEMANLYKSEFLANMSHEIRTPMNAIIGMLQLAQRTPLTTQQQDYLEKADFSAQSLLRIINDILDFSKIEAGKMELERVPFQLDKVLEHALDLNALKAQEKGIELLLYAPVTAGLVLSGDPLRLGQVLVNLLSNAVKFTSDGEIELGCEDVGERDHRISLKFWVRDTGIGIEPEKQLQLFDAFAQADGSTTRRYGGTGLGLSISKHLVSMMGGDLHVTSQPGDGSTFSFTISFDIAEESQPAPLVLPESFNQRRTLVVDDNPSALQIYASQLRDFHFDVDTATSGAEALALLQQHHYDLLLLDWKMPEMDGSDVLVAMDELISSGVIKTRPVVLMMTAYSAEPMAQELDNSRVYALLQKPFKASALFNEVMNAFSEAPEATTETEIAPESDQQCRGEILLVEDNLINQQVAMELLRSAGFSVDVAENGQVALDMVPQKHYDAVLMDIQMPVMDGLTATRELRKSYSAEQLPIIAMTAHAMSGDRDKSLDAGMNAHITKPIMLNELFDTLNEWVGKA</sequence>
<keyword evidence="4" id="KW-0902">Two-component regulatory system</keyword>
<dbReference type="InterPro" id="IPR001610">
    <property type="entry name" value="PAC"/>
</dbReference>
<dbReference type="Pfam" id="PF08447">
    <property type="entry name" value="PAS_3"/>
    <property type="match status" value="1"/>
</dbReference>
<feature type="domain" description="Response regulatory" evidence="8">
    <location>
        <begin position="1111"/>
        <end position="1227"/>
    </location>
</feature>
<evidence type="ECO:0000256" key="3">
    <source>
        <dbReference type="ARBA" id="ARBA00022553"/>
    </source>
</evidence>
<proteinExistence type="predicted"/>
<dbReference type="SMART" id="SM00388">
    <property type="entry name" value="HisKA"/>
    <property type="match status" value="1"/>
</dbReference>
<evidence type="ECO:0000256" key="2">
    <source>
        <dbReference type="ARBA" id="ARBA00012438"/>
    </source>
</evidence>
<organism evidence="11 12">
    <name type="scientific">Shewanella electrica</name>
    <dbReference type="NCBI Taxonomy" id="515560"/>
    <lineage>
        <taxon>Bacteria</taxon>
        <taxon>Pseudomonadati</taxon>
        <taxon>Pseudomonadota</taxon>
        <taxon>Gammaproteobacteria</taxon>
        <taxon>Alteromonadales</taxon>
        <taxon>Shewanellaceae</taxon>
        <taxon>Shewanella</taxon>
    </lineage>
</organism>
<feature type="domain" description="Histidine kinase" evidence="7">
    <location>
        <begin position="728"/>
        <end position="949"/>
    </location>
</feature>
<dbReference type="EC" id="2.7.13.3" evidence="2"/>
<dbReference type="InterPro" id="IPR001789">
    <property type="entry name" value="Sig_transdc_resp-reg_receiver"/>
</dbReference>
<feature type="modified residue" description="4-aspartylphosphate" evidence="5">
    <location>
        <position position="1017"/>
    </location>
</feature>
<dbReference type="PROSITE" id="PS50113">
    <property type="entry name" value="PAC"/>
    <property type="match status" value="2"/>
</dbReference>
<dbReference type="InterPro" id="IPR035965">
    <property type="entry name" value="PAS-like_dom_sf"/>
</dbReference>
<dbReference type="Pfam" id="PF00072">
    <property type="entry name" value="Response_reg"/>
    <property type="match status" value="2"/>
</dbReference>
<evidence type="ECO:0000259" key="10">
    <source>
        <dbReference type="PROSITE" id="PS50113"/>
    </source>
</evidence>
<feature type="domain" description="Response regulatory" evidence="8">
    <location>
        <begin position="968"/>
        <end position="1088"/>
    </location>
</feature>
<dbReference type="SMART" id="SM00091">
    <property type="entry name" value="PAS"/>
    <property type="match status" value="2"/>
</dbReference>
<dbReference type="PROSITE" id="PS50112">
    <property type="entry name" value="PAS"/>
    <property type="match status" value="2"/>
</dbReference>
<feature type="domain" description="PAC" evidence="10">
    <location>
        <begin position="657"/>
        <end position="710"/>
    </location>
</feature>
<dbReference type="Gene3D" id="1.10.287.130">
    <property type="match status" value="1"/>
</dbReference>
<dbReference type="InterPro" id="IPR013656">
    <property type="entry name" value="PAS_4"/>
</dbReference>
<evidence type="ECO:0000259" key="9">
    <source>
        <dbReference type="PROSITE" id="PS50112"/>
    </source>
</evidence>
<evidence type="ECO:0000313" key="11">
    <source>
        <dbReference type="EMBL" id="MCS4558062.1"/>
    </source>
</evidence>
<dbReference type="Gene3D" id="3.30.565.10">
    <property type="entry name" value="Histidine kinase-like ATPase, C-terminal domain"/>
    <property type="match status" value="1"/>
</dbReference>
<dbReference type="InterPro" id="IPR013655">
    <property type="entry name" value="PAS_fold_3"/>
</dbReference>
<dbReference type="EMBL" id="JAKOGG010000016">
    <property type="protein sequence ID" value="MCS4558062.1"/>
    <property type="molecule type" value="Genomic_DNA"/>
</dbReference>
<dbReference type="InterPro" id="IPR004358">
    <property type="entry name" value="Sig_transdc_His_kin-like_C"/>
</dbReference>
<dbReference type="PROSITE" id="PS50109">
    <property type="entry name" value="HIS_KIN"/>
    <property type="match status" value="1"/>
</dbReference>
<keyword evidence="12" id="KW-1185">Reference proteome</keyword>
<dbReference type="CDD" id="cd17546">
    <property type="entry name" value="REC_hyHK_CKI1_RcsC-like"/>
    <property type="match status" value="1"/>
</dbReference>
<gene>
    <name evidence="11" type="ORF">L9G74_16620</name>
</gene>
<dbReference type="SUPFAM" id="SSF55785">
    <property type="entry name" value="PYP-like sensor domain (PAS domain)"/>
    <property type="match status" value="2"/>
</dbReference>
<dbReference type="PRINTS" id="PR00344">
    <property type="entry name" value="BCTRLSENSOR"/>
</dbReference>
<dbReference type="InterPro" id="IPR011006">
    <property type="entry name" value="CheY-like_superfamily"/>
</dbReference>
<reference evidence="12" key="1">
    <citation type="submission" date="2023-07" db="EMBL/GenBank/DDBJ databases">
        <title>Shewanella mangrovi sp. nov., an acetaldehyde- degrading bacterium isolated from mangrove sediment.</title>
        <authorList>
            <person name="Liu Y."/>
        </authorList>
    </citation>
    <scope>NUCLEOTIDE SEQUENCE [LARGE SCALE GENOMIC DNA]</scope>
    <source>
        <strain evidence="12">C32</strain>
    </source>
</reference>
<dbReference type="InterPro" id="IPR003661">
    <property type="entry name" value="HisK_dim/P_dom"/>
</dbReference>
<evidence type="ECO:0000256" key="6">
    <source>
        <dbReference type="SAM" id="Phobius"/>
    </source>
</evidence>
<dbReference type="CDD" id="cd00156">
    <property type="entry name" value="REC"/>
    <property type="match status" value="1"/>
</dbReference>
<dbReference type="SUPFAM" id="SSF47384">
    <property type="entry name" value="Homodimeric domain of signal transducing histidine kinase"/>
    <property type="match status" value="1"/>
</dbReference>
<dbReference type="Gene3D" id="3.30.450.20">
    <property type="entry name" value="PAS domain"/>
    <property type="match status" value="4"/>
</dbReference>
<dbReference type="CDD" id="cd00082">
    <property type="entry name" value="HisKA"/>
    <property type="match status" value="1"/>
</dbReference>
<evidence type="ECO:0000259" key="8">
    <source>
        <dbReference type="PROSITE" id="PS50110"/>
    </source>
</evidence>
<dbReference type="Pfam" id="PF00512">
    <property type="entry name" value="HisKA"/>
    <property type="match status" value="1"/>
</dbReference>
<evidence type="ECO:0000313" key="12">
    <source>
        <dbReference type="Proteomes" id="UP001201549"/>
    </source>
</evidence>
<dbReference type="SUPFAM" id="SSF52172">
    <property type="entry name" value="CheY-like"/>
    <property type="match status" value="2"/>
</dbReference>
<evidence type="ECO:0000256" key="4">
    <source>
        <dbReference type="ARBA" id="ARBA00023012"/>
    </source>
</evidence>
<dbReference type="Pfam" id="PF02518">
    <property type="entry name" value="HATPase_c"/>
    <property type="match status" value="1"/>
</dbReference>
<dbReference type="InterPro" id="IPR005467">
    <property type="entry name" value="His_kinase_dom"/>
</dbReference>
<comment type="catalytic activity">
    <reaction evidence="1">
        <text>ATP + protein L-histidine = ADP + protein N-phospho-L-histidine.</text>
        <dbReference type="EC" id="2.7.13.3"/>
    </reaction>
</comment>
<dbReference type="PANTHER" id="PTHR45339">
    <property type="entry name" value="HYBRID SIGNAL TRANSDUCTION HISTIDINE KINASE J"/>
    <property type="match status" value="1"/>
</dbReference>
<keyword evidence="6" id="KW-0812">Transmembrane</keyword>
<accession>A0ABT2FQ22</accession>
<protein>
    <recommendedName>
        <fullName evidence="2">histidine kinase</fullName>
        <ecNumber evidence="2">2.7.13.3</ecNumber>
    </recommendedName>
</protein>
<dbReference type="SMART" id="SM00086">
    <property type="entry name" value="PAC"/>
    <property type="match status" value="2"/>
</dbReference>
<feature type="modified residue" description="4-aspartylphosphate" evidence="5">
    <location>
        <position position="1160"/>
    </location>
</feature>
<dbReference type="InterPro" id="IPR003594">
    <property type="entry name" value="HATPase_dom"/>
</dbReference>
<keyword evidence="3 5" id="KW-0597">Phosphoprotein</keyword>
<keyword evidence="6" id="KW-0472">Membrane</keyword>
<dbReference type="RefSeq" id="WP_238897655.1">
    <property type="nucleotide sequence ID" value="NZ_JAKOGG010000016.1"/>
</dbReference>
<name>A0ABT2FQ22_9GAMM</name>
<dbReference type="InterPro" id="IPR000700">
    <property type="entry name" value="PAS-assoc_C"/>
</dbReference>
<dbReference type="PROSITE" id="PS50110">
    <property type="entry name" value="RESPONSE_REGULATORY"/>
    <property type="match status" value="2"/>
</dbReference>
<feature type="domain" description="PAC" evidence="10">
    <location>
        <begin position="525"/>
        <end position="580"/>
    </location>
</feature>
<dbReference type="InterPro" id="IPR036097">
    <property type="entry name" value="HisK_dim/P_sf"/>
</dbReference>
<feature type="domain" description="PAS" evidence="9">
    <location>
        <begin position="581"/>
        <end position="653"/>
    </location>
</feature>
<dbReference type="PANTHER" id="PTHR45339:SF1">
    <property type="entry name" value="HYBRID SIGNAL TRANSDUCTION HISTIDINE KINASE J"/>
    <property type="match status" value="1"/>
</dbReference>